<comment type="caution">
    <text evidence="5">The sequence shown here is derived from an EMBL/GenBank/DDBJ whole genome shotgun (WGS) entry which is preliminary data.</text>
</comment>
<dbReference type="GO" id="GO:0003677">
    <property type="term" value="F:DNA binding"/>
    <property type="evidence" value="ECO:0007669"/>
    <property type="project" value="UniProtKB-KW"/>
</dbReference>
<reference evidence="5 6" key="1">
    <citation type="submission" date="2017-07" db="EMBL/GenBank/DDBJ databases">
        <title>Flavobacterium cyanobacteriorum sp. nov., isolated from cyanobacterial aggregates in a eutrophic lake.</title>
        <authorList>
            <person name="Cai H."/>
        </authorList>
    </citation>
    <scope>NUCLEOTIDE SEQUENCE [LARGE SCALE GENOMIC DNA]</scope>
    <source>
        <strain evidence="5 6">TH021</strain>
    </source>
</reference>
<evidence type="ECO:0000313" key="5">
    <source>
        <dbReference type="EMBL" id="OYQ38412.1"/>
    </source>
</evidence>
<evidence type="ECO:0000256" key="1">
    <source>
        <dbReference type="ARBA" id="ARBA00008857"/>
    </source>
</evidence>
<feature type="domain" description="Tyr recombinase" evidence="4">
    <location>
        <begin position="200"/>
        <end position="369"/>
    </location>
</feature>
<dbReference type="AlphaFoldDB" id="A0A255ZAF2"/>
<dbReference type="PANTHER" id="PTHR30349:SF64">
    <property type="entry name" value="PROPHAGE INTEGRASE INTD-RELATED"/>
    <property type="match status" value="1"/>
</dbReference>
<dbReference type="Pfam" id="PF00589">
    <property type="entry name" value="Phage_integrase"/>
    <property type="match status" value="1"/>
</dbReference>
<dbReference type="OrthoDB" id="9806835at2"/>
<name>A0A255ZAF2_9FLAO</name>
<dbReference type="InterPro" id="IPR035386">
    <property type="entry name" value="Arm-DNA-bind_5"/>
</dbReference>
<evidence type="ECO:0000256" key="2">
    <source>
        <dbReference type="ARBA" id="ARBA00023125"/>
    </source>
</evidence>
<organism evidence="5 6">
    <name type="scientific">Flavobacterium cyanobacteriorum</name>
    <dbReference type="NCBI Taxonomy" id="2022802"/>
    <lineage>
        <taxon>Bacteria</taxon>
        <taxon>Pseudomonadati</taxon>
        <taxon>Bacteroidota</taxon>
        <taxon>Flavobacteriia</taxon>
        <taxon>Flavobacteriales</taxon>
        <taxon>Flavobacteriaceae</taxon>
        <taxon>Flavobacterium</taxon>
    </lineage>
</organism>
<dbReference type="Pfam" id="PF17293">
    <property type="entry name" value="Arm-DNA-bind_5"/>
    <property type="match status" value="1"/>
</dbReference>
<dbReference type="InterPro" id="IPR050090">
    <property type="entry name" value="Tyrosine_recombinase_XerCD"/>
</dbReference>
<evidence type="ECO:0000256" key="3">
    <source>
        <dbReference type="ARBA" id="ARBA00023172"/>
    </source>
</evidence>
<comment type="similarity">
    <text evidence="1">Belongs to the 'phage' integrase family.</text>
</comment>
<dbReference type="InterPro" id="IPR002104">
    <property type="entry name" value="Integrase_catalytic"/>
</dbReference>
<dbReference type="GO" id="GO:0015074">
    <property type="term" value="P:DNA integration"/>
    <property type="evidence" value="ECO:0007669"/>
    <property type="project" value="InterPro"/>
</dbReference>
<gene>
    <name evidence="5" type="ORF">CHU92_05140</name>
</gene>
<keyword evidence="3" id="KW-0233">DNA recombination</keyword>
<dbReference type="PROSITE" id="PS51898">
    <property type="entry name" value="TYR_RECOMBINASE"/>
    <property type="match status" value="1"/>
</dbReference>
<evidence type="ECO:0000259" key="4">
    <source>
        <dbReference type="PROSITE" id="PS51898"/>
    </source>
</evidence>
<dbReference type="InterPro" id="IPR010998">
    <property type="entry name" value="Integrase_recombinase_N"/>
</dbReference>
<dbReference type="InterPro" id="IPR011010">
    <property type="entry name" value="DNA_brk_join_enz"/>
</dbReference>
<dbReference type="Proteomes" id="UP000216605">
    <property type="component" value="Unassembled WGS sequence"/>
</dbReference>
<proteinExistence type="inferred from homology"/>
<dbReference type="InterPro" id="IPR025269">
    <property type="entry name" value="SAM-like_dom"/>
</dbReference>
<dbReference type="CDD" id="cd01185">
    <property type="entry name" value="INTN1_C_like"/>
    <property type="match status" value="1"/>
</dbReference>
<dbReference type="Gene3D" id="1.10.150.130">
    <property type="match status" value="1"/>
</dbReference>
<evidence type="ECO:0000313" key="6">
    <source>
        <dbReference type="Proteomes" id="UP000216605"/>
    </source>
</evidence>
<dbReference type="GO" id="GO:0006310">
    <property type="term" value="P:DNA recombination"/>
    <property type="evidence" value="ECO:0007669"/>
    <property type="project" value="UniProtKB-KW"/>
</dbReference>
<dbReference type="Pfam" id="PF13102">
    <property type="entry name" value="Phage_int_SAM_5"/>
    <property type="match status" value="1"/>
</dbReference>
<dbReference type="Gene3D" id="1.10.443.10">
    <property type="entry name" value="Intergrase catalytic core"/>
    <property type="match status" value="1"/>
</dbReference>
<dbReference type="SUPFAM" id="SSF56349">
    <property type="entry name" value="DNA breaking-rejoining enzymes"/>
    <property type="match status" value="1"/>
</dbReference>
<keyword evidence="6" id="KW-1185">Reference proteome</keyword>
<keyword evidence="2" id="KW-0238">DNA-binding</keyword>
<dbReference type="InterPro" id="IPR013762">
    <property type="entry name" value="Integrase-like_cat_sf"/>
</dbReference>
<dbReference type="RefSeq" id="WP_094413263.1">
    <property type="nucleotide sequence ID" value="NZ_NOXV01000217.1"/>
</dbReference>
<protein>
    <submittedName>
        <fullName evidence="5">Integrase</fullName>
    </submittedName>
</protein>
<dbReference type="EMBL" id="NOXV01000217">
    <property type="protein sequence ID" value="OYQ38412.1"/>
    <property type="molecule type" value="Genomic_DNA"/>
</dbReference>
<sequence>MATKVKLRQRAISGNRQSLYLDFYPAIPHPETGEPTRREFLGLYLFDKPKNPFDKQSNNETKQLAENIRAKRQIEIQAGNYGFLNTKLKAETDFVQYFKQIVETKTGGNKNGWQTAFNYFEVFTGGKLTLSNLNENLCNDFREYLLTAKRQRGIQSEQITQSSARAYYNKFKAALKQAYKKGLIEKDLSTRIDGISEPEVQREYLTLEQLQALVNTPCSIPLLKNAAIFSALTGLRFSDISKLVWSEVQYSELEGYFLQFRQKKTKGVEVLPISEQAFKLLGERKEPTEQVFKGLIYSAYLNVHLKQWILRAGITKDITFHCFRHTFATLQLSYGTDIYTVSKMLGHRELKTTQIYAKIVDDTKRKAADKIKLDM</sequence>
<dbReference type="PANTHER" id="PTHR30349">
    <property type="entry name" value="PHAGE INTEGRASE-RELATED"/>
    <property type="match status" value="1"/>
</dbReference>
<accession>A0A255ZAF2</accession>